<evidence type="ECO:0000256" key="1">
    <source>
        <dbReference type="SAM" id="Coils"/>
    </source>
</evidence>
<dbReference type="AlphaFoldDB" id="S7W8E8"/>
<protein>
    <submittedName>
        <fullName evidence="2">Uncharacterized protein</fullName>
    </submittedName>
</protein>
<name>S7W8E8_SPRLO</name>
<gene>
    <name evidence="2" type="ORF">SLOPH_877</name>
</gene>
<sequence length="162" mass="20213">MEIINKIFEMNCIMDNNFNLILKLLRPKNNNYIEDISLILTLPRKISDDKYKILIEKYLSMDYLYLVEVYKFLREYGDDILLEKYMSKFNNTDENEIVKKTETDDRRKMKKRKKDKIRAEKRKWKKINMKENTEKVNKIREEKIEYENKMRKIYRELNWKYK</sequence>
<keyword evidence="1" id="KW-0175">Coiled coil</keyword>
<dbReference type="InParanoid" id="S7W8E8"/>
<organism evidence="2 3">
    <name type="scientific">Spraguea lophii (strain 42_110)</name>
    <name type="common">Microsporidian parasite</name>
    <dbReference type="NCBI Taxonomy" id="1358809"/>
    <lineage>
        <taxon>Eukaryota</taxon>
        <taxon>Fungi</taxon>
        <taxon>Fungi incertae sedis</taxon>
        <taxon>Microsporidia</taxon>
        <taxon>Spragueidae</taxon>
        <taxon>Spraguea</taxon>
    </lineage>
</organism>
<reference evidence="3" key="1">
    <citation type="journal article" date="2013" name="PLoS Genet.">
        <title>The genome of Spraguea lophii and the basis of host-microsporidian interactions.</title>
        <authorList>
            <person name="Campbell S.E."/>
            <person name="Williams T.A."/>
            <person name="Yousuf A."/>
            <person name="Soanes D.M."/>
            <person name="Paszkiewicz K.H."/>
            <person name="Williams B.A.P."/>
        </authorList>
    </citation>
    <scope>NUCLEOTIDE SEQUENCE [LARGE SCALE GENOMIC DNA]</scope>
    <source>
        <strain evidence="3">42_110</strain>
    </source>
</reference>
<dbReference type="VEuPathDB" id="MicrosporidiaDB:SLOPH_877"/>
<comment type="caution">
    <text evidence="2">The sequence shown here is derived from an EMBL/GenBank/DDBJ whole genome shotgun (WGS) entry which is preliminary data.</text>
</comment>
<dbReference type="Proteomes" id="UP000014978">
    <property type="component" value="Unassembled WGS sequence"/>
</dbReference>
<keyword evidence="3" id="KW-1185">Reference proteome</keyword>
<accession>S7W8E8</accession>
<dbReference type="EMBL" id="ATCN01000388">
    <property type="protein sequence ID" value="EPR79140.1"/>
    <property type="molecule type" value="Genomic_DNA"/>
</dbReference>
<evidence type="ECO:0000313" key="2">
    <source>
        <dbReference type="EMBL" id="EPR79140.1"/>
    </source>
</evidence>
<proteinExistence type="predicted"/>
<feature type="coiled-coil region" evidence="1">
    <location>
        <begin position="129"/>
        <end position="156"/>
    </location>
</feature>
<evidence type="ECO:0000313" key="3">
    <source>
        <dbReference type="Proteomes" id="UP000014978"/>
    </source>
</evidence>
<dbReference type="HOGENOM" id="CLU_1636515_0_0_1"/>